<name>A0A5R8WV03_9BACT</name>
<dbReference type="OrthoDB" id="1493708at2"/>
<reference evidence="2 3" key="1">
    <citation type="submission" date="2019-05" db="EMBL/GenBank/DDBJ databases">
        <title>Hymenobacter edaphi sp. nov., isolated from abandoned arsenic-contaminated farmland soil.</title>
        <authorList>
            <person name="Nie L."/>
        </authorList>
    </citation>
    <scope>NUCLEOTIDE SEQUENCE [LARGE SCALE GENOMIC DNA]</scope>
    <source>
        <strain evidence="2 3">1-3-3-8</strain>
    </source>
</reference>
<dbReference type="NCBIfam" id="TIGR04183">
    <property type="entry name" value="Por_Secre_tail"/>
    <property type="match status" value="1"/>
</dbReference>
<dbReference type="Proteomes" id="UP000305517">
    <property type="component" value="Unassembled WGS sequence"/>
</dbReference>
<gene>
    <name evidence="2" type="ORF">FDY95_07055</name>
</gene>
<dbReference type="SUPFAM" id="SSF81296">
    <property type="entry name" value="E set domains"/>
    <property type="match status" value="4"/>
</dbReference>
<dbReference type="SUPFAM" id="SSF49299">
    <property type="entry name" value="PKD domain"/>
    <property type="match status" value="1"/>
</dbReference>
<feature type="domain" description="IPT/TIG" evidence="1">
    <location>
        <begin position="675"/>
        <end position="790"/>
    </location>
</feature>
<dbReference type="SMART" id="SM00429">
    <property type="entry name" value="IPT"/>
    <property type="match status" value="4"/>
</dbReference>
<dbReference type="Pfam" id="PF01833">
    <property type="entry name" value="TIG"/>
    <property type="match status" value="1"/>
</dbReference>
<feature type="domain" description="IPT/TIG" evidence="1">
    <location>
        <begin position="974"/>
        <end position="1055"/>
    </location>
</feature>
<comment type="caution">
    <text evidence="2">The sequence shown here is derived from an EMBL/GenBank/DDBJ whole genome shotgun (WGS) entry which is preliminary data.</text>
</comment>
<feature type="domain" description="IPT/TIG" evidence="1">
    <location>
        <begin position="881"/>
        <end position="972"/>
    </location>
</feature>
<organism evidence="2 3">
    <name type="scientific">Hymenobacter jeollabukensis</name>
    <dbReference type="NCBI Taxonomy" id="2025313"/>
    <lineage>
        <taxon>Bacteria</taxon>
        <taxon>Pseudomonadati</taxon>
        <taxon>Bacteroidota</taxon>
        <taxon>Cytophagia</taxon>
        <taxon>Cytophagales</taxon>
        <taxon>Hymenobacteraceae</taxon>
        <taxon>Hymenobacter</taxon>
    </lineage>
</organism>
<feature type="domain" description="IPT/TIG" evidence="1">
    <location>
        <begin position="1235"/>
        <end position="1328"/>
    </location>
</feature>
<keyword evidence="3" id="KW-1185">Reference proteome</keyword>
<accession>A0A5R8WV03</accession>
<dbReference type="InterPro" id="IPR013783">
    <property type="entry name" value="Ig-like_fold"/>
</dbReference>
<dbReference type="EMBL" id="VAJM01000002">
    <property type="protein sequence ID" value="TLM95537.1"/>
    <property type="molecule type" value="Genomic_DNA"/>
</dbReference>
<evidence type="ECO:0000313" key="2">
    <source>
        <dbReference type="EMBL" id="TLM95537.1"/>
    </source>
</evidence>
<sequence>MGIFTGQNHLATFKWWSFVWLLLCNGLVTQAQSWQWAHTAAGQSNSSDMGVDAAGNSYVVGAFSGTGASTMSFGNNVTLTSTGGSDMYIVRYDPAGLPLWAGLIDFDRLVTMAGPAVTADGSGGAYVSGPLPNGVTVTFGSQSVTGNTANDSYLVKYSGSGAVQWVQKLHASGTDIVADTGGNLYLSGNFPNVTDDNWATVTKFSSTGSVLWVSRPSANNTNGNRYCATSTSKITLDKVGNVWATGVFSNTTTLSGATIGWGSSLSNNFSSSSTYGTPNKFVVKIGASDGVATLAYITEQPTTSPPDYTRDIGIVADDAGNVYLATAQSNNGTYAVSIGTGSAATPLAIQEGTTGGYVARFNSSGTLEWVKVTTTASTATGNCTMSGLALATGGDIYSSGYFSGTVSIAGNSRTSVLDPGSRPSDDGFLTRYSATGAVVSLQILAGLNASNQSSQDVIRNLGVDASGSLYVAGGYAYQLNVGTLTLPDLSTLSNFVAKYGVSCSQPTANAGADQSACSGGSVTLGGAAAQTGVNYSWSVSPSIAGFSSSQAQPTVALPTVTANTQYVFTLTATDAQTSVCTASDAVTVTVAPAPATPNATASPSSIAQGQSTTLSVSNVQSGVSYSWSGPGLQTTTGSSVTATPPSTGTAQYTVTATNASNCTASGQVGVSVAAAPVLTSFSPAYVKPGDAITISGQNLQGLTQLTFNGAPQPTFTVSSDGTQITTTVPGPDYQLNGTSRPVTTGLVRATTPAGTATSPTKLRIFNVIGYYDSSRGYNFPAVQSSTFTYPINNGDQIYLKGSGFLGATGASFRGLIGCGSVSSFAASPVVLNDSMLYVVFQYNLAGFGYPSVSASITTSVGTLAPYGAPGNNFFFNLLINTPYASCLSPTSGPAGTRVTVSGNWSISAGQGATGITFNGVPGLNFAANSNGVQQTATADVPPGLSAGTVTVQVQGNFGFGGSTYLRLPFTVTAQPSIASFTPPSGPTNLTTVTLTGANLMGATAVSFNGTAASGFTVDTTGTHLTVTVPNGATTGPISVTTPQGTGTSTSNFTVTGQGPVVSSFAPTFAKSGQTVTITGVNLTGATAVRFSGVSQPSFTVNAAGTQLTATVPFANTSASPDLPSGLVQVVTPAGTATSATALRLLAVTAATVGASAYPGGLTGDNATISGSGFTGATVAYVLNSLTYPVVYTVVSETQITATVPDLSGVSALSGNGGFVVTNTPGLSGANFEVLSPVISSLSPSSGPAGTVVTVTGFNFQRTDPRSGFPIPAQITGVTFNGVPGTSFQLLSPTQARVTVPAGAGTGYVRPVGGPLQEGSSRGLAFTVATPTTANVWTGATSTAWTAASNWSLGTVPGTTNDVVIPAGAARYPVVSTTQPAVASVSVAAGASLSLSNGTLQVLGALTNNGTITQASGLLEVQANVVNNGSYTTTGQAPLRLASTTTAQLLGGSGTTQLFSLLVGTPGATLTGPVQVRGVVSLTSGNLASNGNLTLVSDAQNTGMVANLGSGVVTGNVTVQRYLSPALNAGPGYRHFSSPVASGATVADLAAPATTPVVNPAYNSAPNPYAVTPFPTVFQYNEQRLTGSGTTADFDYGWESPAATSSPLTVGRGYTSNLSPTTVDFTGPLNNGAVPVTLTRGGTAASGWQLLGNPYPSPLNWDNLVRPAGVDNALYVYRSSGQYTGSYVSYVNGVGPAGANIVAMAQGFFARVTTGTSAATLTFTNAAREASYLNPAVYRTQETRPLLALGLRRTGSSAPAEADAFYCYQEAGATPGFDSRFDALKMQLNGGQQPTLYQQDGANGFAIQGLPTGSQPFDLTLAVNAPQAGSYTFAPEQLVNFPATSQLLLEDRLTGTWHDLRQGAYTAQLAQGLSTVRFVLHLNASRPLATAAHQLAGATLQVYPNPATGTSVTLVAAGLPAGSAELRLVNALGQVVQTQPLTLRGPLLEQPLAVDKLPVGVYTVQLRTSAGTLTRKLVLH</sequence>
<dbReference type="InterPro" id="IPR026444">
    <property type="entry name" value="Secre_tail"/>
</dbReference>
<evidence type="ECO:0000259" key="1">
    <source>
        <dbReference type="SMART" id="SM00429"/>
    </source>
</evidence>
<proteinExistence type="predicted"/>
<dbReference type="CDD" id="cd00102">
    <property type="entry name" value="IPT"/>
    <property type="match status" value="1"/>
</dbReference>
<dbReference type="Gene3D" id="2.60.40.10">
    <property type="entry name" value="Immunoglobulins"/>
    <property type="match status" value="7"/>
</dbReference>
<dbReference type="InterPro" id="IPR014756">
    <property type="entry name" value="Ig_E-set"/>
</dbReference>
<dbReference type="InterPro" id="IPR002909">
    <property type="entry name" value="IPT_dom"/>
</dbReference>
<dbReference type="InterPro" id="IPR035986">
    <property type="entry name" value="PKD_dom_sf"/>
</dbReference>
<evidence type="ECO:0000313" key="3">
    <source>
        <dbReference type="Proteomes" id="UP000305517"/>
    </source>
</evidence>
<protein>
    <submittedName>
        <fullName evidence="2">T9SS type A sorting domain-containing protein</fullName>
    </submittedName>
</protein>